<gene>
    <name evidence="5" type="ORF">BRETT_004770</name>
</gene>
<dbReference type="Pfam" id="PF04912">
    <property type="entry name" value="Dynamitin"/>
    <property type="match status" value="1"/>
</dbReference>
<dbReference type="OrthoDB" id="3998030at2759"/>
<dbReference type="InterPro" id="IPR028133">
    <property type="entry name" value="Dynamitin"/>
</dbReference>
<evidence type="ECO:0000313" key="6">
    <source>
        <dbReference type="Proteomes" id="UP000663131"/>
    </source>
</evidence>
<dbReference type="EMBL" id="CP063135">
    <property type="protein sequence ID" value="QOU20121.1"/>
    <property type="molecule type" value="Genomic_DNA"/>
</dbReference>
<evidence type="ECO:0000256" key="4">
    <source>
        <dbReference type="SAM" id="MobiDB-lite"/>
    </source>
</evidence>
<feature type="coiled-coil region" evidence="3">
    <location>
        <begin position="345"/>
        <end position="372"/>
    </location>
</feature>
<organism evidence="5 6">
    <name type="scientific">Dekkera bruxellensis</name>
    <name type="common">Brettanomyces custersii</name>
    <dbReference type="NCBI Taxonomy" id="5007"/>
    <lineage>
        <taxon>Eukaryota</taxon>
        <taxon>Fungi</taxon>
        <taxon>Dikarya</taxon>
        <taxon>Ascomycota</taxon>
        <taxon>Saccharomycotina</taxon>
        <taxon>Pichiomycetes</taxon>
        <taxon>Pichiales</taxon>
        <taxon>Pichiaceae</taxon>
        <taxon>Brettanomyces</taxon>
    </lineage>
</organism>
<reference evidence="5" key="2">
    <citation type="journal article" name="BMC Genomics">
        <title>New genome assemblies reveal patterns of domestication and adaptation across Brettanomyces (Dekkera) species.</title>
        <authorList>
            <person name="Roach M.J."/>
            <person name="Borneman A.R."/>
        </authorList>
    </citation>
    <scope>NUCLEOTIDE SEQUENCE</scope>
    <source>
        <strain evidence="5">UCD 2041</strain>
    </source>
</reference>
<dbReference type="AlphaFoldDB" id="A0A871RC13"/>
<dbReference type="GeneID" id="64576693"/>
<dbReference type="RefSeq" id="XP_041136614.1">
    <property type="nucleotide sequence ID" value="XM_041283262.1"/>
</dbReference>
<evidence type="ECO:0000256" key="1">
    <source>
        <dbReference type="ARBA" id="ARBA00004496"/>
    </source>
</evidence>
<dbReference type="KEGG" id="bbrx:BRETT_004770"/>
<dbReference type="GO" id="GO:0005737">
    <property type="term" value="C:cytoplasm"/>
    <property type="evidence" value="ECO:0007669"/>
    <property type="project" value="UniProtKB-SubCell"/>
</dbReference>
<dbReference type="Proteomes" id="UP000663131">
    <property type="component" value="Chromosome 7"/>
</dbReference>
<reference evidence="5" key="1">
    <citation type="submission" date="2020-10" db="EMBL/GenBank/DDBJ databases">
        <authorList>
            <person name="Palmer J.M."/>
        </authorList>
    </citation>
    <scope>NUCLEOTIDE SEQUENCE</scope>
    <source>
        <strain evidence="5">UCD 2041</strain>
    </source>
</reference>
<keyword evidence="2" id="KW-0963">Cytoplasm</keyword>
<dbReference type="GO" id="GO:0005869">
    <property type="term" value="C:dynactin complex"/>
    <property type="evidence" value="ECO:0007669"/>
    <property type="project" value="InterPro"/>
</dbReference>
<protein>
    <submittedName>
        <fullName evidence="5">Uncharacterized protein</fullName>
    </submittedName>
</protein>
<evidence type="ECO:0000313" key="5">
    <source>
        <dbReference type="EMBL" id="QOU20121.1"/>
    </source>
</evidence>
<accession>A0A871RC13</accession>
<name>A0A871RC13_DEKBR</name>
<feature type="region of interest" description="Disordered" evidence="4">
    <location>
        <begin position="25"/>
        <end position="44"/>
    </location>
</feature>
<keyword evidence="3" id="KW-0175">Coiled coil</keyword>
<evidence type="ECO:0000256" key="2">
    <source>
        <dbReference type="ARBA" id="ARBA00022490"/>
    </source>
</evidence>
<dbReference type="GO" id="GO:0007017">
    <property type="term" value="P:microtubule-based process"/>
    <property type="evidence" value="ECO:0007669"/>
    <property type="project" value="InterPro"/>
</dbReference>
<proteinExistence type="predicted"/>
<comment type="subcellular location">
    <subcellularLocation>
        <location evidence="1">Cytoplasm</location>
    </subcellularLocation>
</comment>
<evidence type="ECO:0000256" key="3">
    <source>
        <dbReference type="SAM" id="Coils"/>
    </source>
</evidence>
<sequence>MEGDYDFYSEDVPPPVDEEEILEFEPSEEKEAVADTSKTTGVGIEQLNTNKKDDRDMNNVQVDNTEVITIKSREDFEKELVRSLDQVDFSRNRGYNVEKVRSTRSQVISRIKSELLELELGNQLDENSEKDDQEIQVLKNRLKNISLGESSFVKEWIMQIHEFNSAIIRNKRELGTPDTGKGKYTESVVSTKDSSKELEYMEERFLNMEGRLKEMENLVGGSMEISNSSDSDHLTIQDEIDDLYRRINLIFNSKKLTDDAQDRFKKASDSLQKYKQKKGSIDGPKLDDFVPASDRRIHLISKRLQRVETYETAIPLLIGRLRAMNSIVSETSGTINFMKNLDSELSKTEMEVIKWNTKLDDLERKSEAKQQTWNKDKNLIKKWIHSLEEKLKVLQ</sequence>